<evidence type="ECO:0000313" key="1">
    <source>
        <dbReference type="EMBL" id="OGD85720.1"/>
    </source>
</evidence>
<comment type="caution">
    <text evidence="1">The sequence shown here is derived from an EMBL/GenBank/DDBJ whole genome shotgun (WGS) entry which is preliminary data.</text>
</comment>
<protein>
    <submittedName>
        <fullName evidence="1">Uncharacterized protein</fullName>
    </submittedName>
</protein>
<sequence>MPERDQDKHIDISFERASDGGYYVLDHNTHWVIASIPKRGGFSGSEKALNLLRGLAGEKPIDQYVREQVEGK</sequence>
<accession>A0A1F5G1H7</accession>
<dbReference type="AlphaFoldDB" id="A0A1F5G1H7"/>
<name>A0A1F5G1H7_9BACT</name>
<dbReference type="EMBL" id="MFBA01000016">
    <property type="protein sequence ID" value="OGD85720.1"/>
    <property type="molecule type" value="Genomic_DNA"/>
</dbReference>
<proteinExistence type="predicted"/>
<reference evidence="1 2" key="1">
    <citation type="journal article" date="2016" name="Nat. Commun.">
        <title>Thousands of microbial genomes shed light on interconnected biogeochemical processes in an aquifer system.</title>
        <authorList>
            <person name="Anantharaman K."/>
            <person name="Brown C.T."/>
            <person name="Hug L.A."/>
            <person name="Sharon I."/>
            <person name="Castelle C.J."/>
            <person name="Probst A.J."/>
            <person name="Thomas B.C."/>
            <person name="Singh A."/>
            <person name="Wilkins M.J."/>
            <person name="Karaoz U."/>
            <person name="Brodie E.L."/>
            <person name="Williams K.H."/>
            <person name="Hubbard S.S."/>
            <person name="Banfield J.F."/>
        </authorList>
    </citation>
    <scope>NUCLEOTIDE SEQUENCE [LARGE SCALE GENOMIC DNA]</scope>
</reference>
<evidence type="ECO:0000313" key="2">
    <source>
        <dbReference type="Proteomes" id="UP000177069"/>
    </source>
</evidence>
<organism evidence="1 2">
    <name type="scientific">Candidatus Curtissbacteria bacterium RIFCSPHIGHO2_01_FULL_41_13</name>
    <dbReference type="NCBI Taxonomy" id="1797745"/>
    <lineage>
        <taxon>Bacteria</taxon>
        <taxon>Candidatus Curtissiibacteriota</taxon>
    </lineage>
</organism>
<dbReference type="Proteomes" id="UP000177069">
    <property type="component" value="Unassembled WGS sequence"/>
</dbReference>
<gene>
    <name evidence="1" type="ORF">A2696_01840</name>
</gene>